<keyword evidence="4" id="KW-0175">Coiled coil</keyword>
<dbReference type="PROSITE" id="PS01257">
    <property type="entry name" value="RIBOSOMAL_L10E"/>
    <property type="match status" value="1"/>
</dbReference>
<proteinExistence type="inferred from homology"/>
<evidence type="ECO:0000256" key="1">
    <source>
        <dbReference type="ARBA" id="ARBA00008931"/>
    </source>
</evidence>
<reference evidence="6" key="1">
    <citation type="journal article" date="2015" name="Genome Announc.">
        <title>Genome sequence of the AIDS-associated pathogen Penicillium marneffei (ATCC18224) and its near taxonomic relative Talaromyces stipitatus (ATCC10500).</title>
        <authorList>
            <person name="Nierman W.C."/>
            <person name="Fedorova-Abrams N.D."/>
            <person name="Andrianopoulos A."/>
        </authorList>
    </citation>
    <scope>NUCLEOTIDE SEQUENCE [LARGE SCALE GENOMIC DNA]</scope>
    <source>
        <strain evidence="6">ATCC 10500 / CBS 375.48 / QM 6759 / NRRL 1006</strain>
    </source>
</reference>
<dbReference type="OrthoDB" id="10258869at2759"/>
<dbReference type="HOGENOM" id="CLU_947243_0_0_1"/>
<comment type="similarity">
    <text evidence="1">Belongs to the universal ribosomal protein uL16 family.</text>
</comment>
<dbReference type="InterPro" id="IPR047873">
    <property type="entry name" value="Ribosomal_uL16"/>
</dbReference>
<dbReference type="PANTHER" id="PTHR11726">
    <property type="entry name" value="60S RIBOSOMAL PROTEIN L10"/>
    <property type="match status" value="1"/>
</dbReference>
<sequence length="294" mass="33331">MQELLQEEKKKLQEEIELASQDRANLQKTLSDLAQKTISCSLLFHPENRHYSAGVKTSNYPDSDLANQHYGEKTSTMLPLLQKQGQSHSTVRTTSTKALLFQPFPKSRFNRGVPDPKIRIFDTGRKKAIVDDFPCCIHLVSNENEQLSSEALEAARICANKYLVKTAGKESFHLRIRVHPHHTIRINKMLSVAGADRLQTGMRGAWGKPVGKVARVKVGKILVSVRTTDRHRPVAIEALRRSMYKFPGRQKVIVSKNWGFTNLARDKYVQIRDAGLVRNDGAYIQFCQRKSLPT</sequence>
<dbReference type="GO" id="GO:0006412">
    <property type="term" value="P:translation"/>
    <property type="evidence" value="ECO:0007669"/>
    <property type="project" value="InterPro"/>
</dbReference>
<dbReference type="GO" id="GO:0003735">
    <property type="term" value="F:structural constituent of ribosome"/>
    <property type="evidence" value="ECO:0007669"/>
    <property type="project" value="InterPro"/>
</dbReference>
<accession>B8MF13</accession>
<organism evidence="5 6">
    <name type="scientific">Talaromyces stipitatus (strain ATCC 10500 / CBS 375.48 / QM 6759 / NRRL 1006)</name>
    <name type="common">Penicillium stipitatum</name>
    <dbReference type="NCBI Taxonomy" id="441959"/>
    <lineage>
        <taxon>Eukaryota</taxon>
        <taxon>Fungi</taxon>
        <taxon>Dikarya</taxon>
        <taxon>Ascomycota</taxon>
        <taxon>Pezizomycotina</taxon>
        <taxon>Eurotiomycetes</taxon>
        <taxon>Eurotiomycetidae</taxon>
        <taxon>Eurotiales</taxon>
        <taxon>Trichocomaceae</taxon>
        <taxon>Talaromyces</taxon>
        <taxon>Talaromyces sect. Talaromyces</taxon>
    </lineage>
</organism>
<evidence type="ECO:0000313" key="5">
    <source>
        <dbReference type="EMBL" id="EED15782.1"/>
    </source>
</evidence>
<dbReference type="InterPro" id="IPR036920">
    <property type="entry name" value="Ribosomal_uL16_sf"/>
</dbReference>
<dbReference type="STRING" id="441959.B8MF13"/>
<dbReference type="FunFam" id="3.90.1170.10:FF:000002">
    <property type="entry name" value="60S ribosomal protein L10"/>
    <property type="match status" value="1"/>
</dbReference>
<keyword evidence="6" id="KW-1185">Reference proteome</keyword>
<dbReference type="AlphaFoldDB" id="B8MF13"/>
<dbReference type="Gene3D" id="3.90.1170.10">
    <property type="entry name" value="Ribosomal protein L10e/L16"/>
    <property type="match status" value="1"/>
</dbReference>
<dbReference type="Pfam" id="PF00252">
    <property type="entry name" value="Ribosomal_L16"/>
    <property type="match status" value="1"/>
</dbReference>
<dbReference type="CDD" id="cd01433">
    <property type="entry name" value="Ribosomal_L16_L10e"/>
    <property type="match status" value="1"/>
</dbReference>
<feature type="coiled-coil region" evidence="4">
    <location>
        <begin position="2"/>
        <end position="36"/>
    </location>
</feature>
<evidence type="ECO:0000256" key="3">
    <source>
        <dbReference type="ARBA" id="ARBA00023274"/>
    </source>
</evidence>
<dbReference type="PhylomeDB" id="B8MF13"/>
<name>B8MF13_TALSN</name>
<dbReference type="eggNOG" id="KOG0857">
    <property type="taxonomic scope" value="Eukaryota"/>
</dbReference>
<dbReference type="RefSeq" id="XP_002483016.1">
    <property type="nucleotide sequence ID" value="XM_002482971.1"/>
</dbReference>
<dbReference type="VEuPathDB" id="FungiDB:TSTA_009070"/>
<dbReference type="InterPro" id="IPR001197">
    <property type="entry name" value="Ribosomal_uL16_euk_arch"/>
</dbReference>
<dbReference type="GeneID" id="8100768"/>
<keyword evidence="2 5" id="KW-0689">Ribosomal protein</keyword>
<dbReference type="GO" id="GO:0005840">
    <property type="term" value="C:ribosome"/>
    <property type="evidence" value="ECO:0007669"/>
    <property type="project" value="UniProtKB-KW"/>
</dbReference>
<dbReference type="SUPFAM" id="SSF54686">
    <property type="entry name" value="Ribosomal protein L16p/L10e"/>
    <property type="match status" value="1"/>
</dbReference>
<dbReference type="NCBIfam" id="TIGR00279">
    <property type="entry name" value="uL16_euk_arch"/>
    <property type="match status" value="1"/>
</dbReference>
<evidence type="ECO:0000256" key="4">
    <source>
        <dbReference type="SAM" id="Coils"/>
    </source>
</evidence>
<dbReference type="EMBL" id="EQ962656">
    <property type="protein sequence ID" value="EED15782.1"/>
    <property type="molecule type" value="Genomic_DNA"/>
</dbReference>
<dbReference type="InParanoid" id="B8MF13"/>
<evidence type="ECO:0000313" key="6">
    <source>
        <dbReference type="Proteomes" id="UP000001745"/>
    </source>
</evidence>
<dbReference type="GO" id="GO:1990904">
    <property type="term" value="C:ribonucleoprotein complex"/>
    <property type="evidence" value="ECO:0007669"/>
    <property type="project" value="UniProtKB-KW"/>
</dbReference>
<protein>
    <submittedName>
        <fullName evidence="5">50S ribosomal protein L10e, putative</fullName>
    </submittedName>
</protein>
<gene>
    <name evidence="5" type="ORF">TSTA_009070</name>
</gene>
<keyword evidence="3" id="KW-0687">Ribonucleoprotein</keyword>
<dbReference type="InterPro" id="IPR018255">
    <property type="entry name" value="Ribosomal_uL16_CS_euk_arc"/>
</dbReference>
<dbReference type="Proteomes" id="UP000001745">
    <property type="component" value="Unassembled WGS sequence"/>
</dbReference>
<evidence type="ECO:0000256" key="2">
    <source>
        <dbReference type="ARBA" id="ARBA00022980"/>
    </source>
</evidence>
<dbReference type="NCBIfam" id="NF003239">
    <property type="entry name" value="PRK04199.1-4"/>
    <property type="match status" value="1"/>
</dbReference>
<dbReference type="InterPro" id="IPR016180">
    <property type="entry name" value="Ribosomal_uL16_dom"/>
</dbReference>